<organism evidence="4 5">
    <name type="scientific">Paraburkholderia azotifigens</name>
    <dbReference type="NCBI Taxonomy" id="2057004"/>
    <lineage>
        <taxon>Bacteria</taxon>
        <taxon>Pseudomonadati</taxon>
        <taxon>Pseudomonadota</taxon>
        <taxon>Betaproteobacteria</taxon>
        <taxon>Burkholderiales</taxon>
        <taxon>Burkholderiaceae</taxon>
        <taxon>Paraburkholderia</taxon>
    </lineage>
</organism>
<gene>
    <name evidence="4" type="ORF">FRZ40_15605</name>
</gene>
<dbReference type="Proteomes" id="UP000321776">
    <property type="component" value="Unassembled WGS sequence"/>
</dbReference>
<dbReference type="SUPFAM" id="SSF52172">
    <property type="entry name" value="CheY-like"/>
    <property type="match status" value="1"/>
</dbReference>
<dbReference type="PANTHER" id="PTHR44591:SF3">
    <property type="entry name" value="RESPONSE REGULATORY DOMAIN-CONTAINING PROTEIN"/>
    <property type="match status" value="1"/>
</dbReference>
<evidence type="ECO:0000256" key="2">
    <source>
        <dbReference type="PROSITE-ProRule" id="PRU00169"/>
    </source>
</evidence>
<evidence type="ECO:0000313" key="4">
    <source>
        <dbReference type="EMBL" id="TXC89218.1"/>
    </source>
</evidence>
<dbReference type="EMBL" id="VOQS01000001">
    <property type="protein sequence ID" value="TXC89218.1"/>
    <property type="molecule type" value="Genomic_DNA"/>
</dbReference>
<dbReference type="InterPro" id="IPR050595">
    <property type="entry name" value="Bact_response_regulator"/>
</dbReference>
<comment type="caution">
    <text evidence="4">The sequence shown here is derived from an EMBL/GenBank/DDBJ whole genome shotgun (WGS) entry which is preliminary data.</text>
</comment>
<dbReference type="RefSeq" id="WP_147234836.1">
    <property type="nucleotide sequence ID" value="NZ_VOQS01000001.1"/>
</dbReference>
<dbReference type="InterPro" id="IPR001789">
    <property type="entry name" value="Sig_transdc_resp-reg_receiver"/>
</dbReference>
<dbReference type="AlphaFoldDB" id="A0A5C6W0K8"/>
<protein>
    <submittedName>
        <fullName evidence="4">Response regulator</fullName>
    </submittedName>
</protein>
<dbReference type="Pfam" id="PF00072">
    <property type="entry name" value="Response_reg"/>
    <property type="match status" value="1"/>
</dbReference>
<sequence length="132" mass="14681">MKCARSGEEAFCIIESFAPDVALIDLHMPGMDGTELARRLRQQAAYGATGLVALTCCARPDEHTKNECAFDRYLVKPPSLEDLAEVLRRWAVTASYRSRPQQPQCDGMAGASVGRMSVRTRYPGFFPRNPAW</sequence>
<dbReference type="InterPro" id="IPR011006">
    <property type="entry name" value="CheY-like_superfamily"/>
</dbReference>
<keyword evidence="1 2" id="KW-0597">Phosphoprotein</keyword>
<dbReference type="GO" id="GO:0000160">
    <property type="term" value="P:phosphorelay signal transduction system"/>
    <property type="evidence" value="ECO:0007669"/>
    <property type="project" value="InterPro"/>
</dbReference>
<proteinExistence type="predicted"/>
<evidence type="ECO:0000256" key="1">
    <source>
        <dbReference type="ARBA" id="ARBA00022553"/>
    </source>
</evidence>
<accession>A0A5C6W0K8</accession>
<dbReference type="PROSITE" id="PS50110">
    <property type="entry name" value="RESPONSE_REGULATORY"/>
    <property type="match status" value="1"/>
</dbReference>
<dbReference type="PANTHER" id="PTHR44591">
    <property type="entry name" value="STRESS RESPONSE REGULATOR PROTEIN 1"/>
    <property type="match status" value="1"/>
</dbReference>
<reference evidence="4 5" key="1">
    <citation type="journal article" date="2018" name="Int. J. Syst. Evol. Microbiol.">
        <title>Paraburkholderia azotifigens sp. nov., a nitrogen-fixing bacterium isolated from paddy soil.</title>
        <authorList>
            <person name="Choi G.M."/>
            <person name="Im W.T."/>
        </authorList>
    </citation>
    <scope>NUCLEOTIDE SEQUENCE [LARGE SCALE GENOMIC DNA]</scope>
    <source>
        <strain evidence="4 5">NF 2-5-3</strain>
    </source>
</reference>
<evidence type="ECO:0000313" key="5">
    <source>
        <dbReference type="Proteomes" id="UP000321776"/>
    </source>
</evidence>
<feature type="domain" description="Response regulatory" evidence="3">
    <location>
        <begin position="1"/>
        <end position="91"/>
    </location>
</feature>
<name>A0A5C6W0K8_9BURK</name>
<evidence type="ECO:0000259" key="3">
    <source>
        <dbReference type="PROSITE" id="PS50110"/>
    </source>
</evidence>
<feature type="modified residue" description="4-aspartylphosphate" evidence="2">
    <location>
        <position position="25"/>
    </location>
</feature>
<dbReference type="Gene3D" id="3.40.50.2300">
    <property type="match status" value="1"/>
</dbReference>